<accession>A0A1E1W5W1</accession>
<reference evidence="1" key="1">
    <citation type="submission" date="2015-09" db="EMBL/GenBank/DDBJ databases">
        <title>De novo assembly of Pectinophora gossypiella (Pink Bollworm) gut transcriptome.</title>
        <authorList>
            <person name="Tassone E.E."/>
        </authorList>
    </citation>
    <scope>NUCLEOTIDE SEQUENCE</scope>
</reference>
<gene>
    <name evidence="1" type="ORF">g.19318</name>
</gene>
<feature type="non-terminal residue" evidence="1">
    <location>
        <position position="1"/>
    </location>
</feature>
<organism evidence="1">
    <name type="scientific">Pectinophora gossypiella</name>
    <name type="common">Cotton pink bollworm</name>
    <name type="synonym">Depressaria gossypiella</name>
    <dbReference type="NCBI Taxonomy" id="13191"/>
    <lineage>
        <taxon>Eukaryota</taxon>
        <taxon>Metazoa</taxon>
        <taxon>Ecdysozoa</taxon>
        <taxon>Arthropoda</taxon>
        <taxon>Hexapoda</taxon>
        <taxon>Insecta</taxon>
        <taxon>Pterygota</taxon>
        <taxon>Neoptera</taxon>
        <taxon>Endopterygota</taxon>
        <taxon>Lepidoptera</taxon>
        <taxon>Glossata</taxon>
        <taxon>Ditrysia</taxon>
        <taxon>Gelechioidea</taxon>
        <taxon>Gelechiidae</taxon>
        <taxon>Apatetrinae</taxon>
        <taxon>Pectinophora</taxon>
    </lineage>
</organism>
<dbReference type="EMBL" id="GDQN01008691">
    <property type="protein sequence ID" value="JAT82363.1"/>
    <property type="molecule type" value="Transcribed_RNA"/>
</dbReference>
<name>A0A1E1W5W1_PECGO</name>
<evidence type="ECO:0000313" key="1">
    <source>
        <dbReference type="EMBL" id="JAT82363.1"/>
    </source>
</evidence>
<feature type="non-terminal residue" evidence="1">
    <location>
        <position position="111"/>
    </location>
</feature>
<protein>
    <submittedName>
        <fullName evidence="1">Uncharacterized protein</fullName>
    </submittedName>
</protein>
<sequence length="111" mass="12713">DNNIISSPINVKLTSVMCNNEFKKIFISKKAGEKYASQRNKDAIVNEVSLNLKDHYREMTDCAASLDRMVEELRLKTEKPKNLCREEKLAVESCYNNENPKVLNCTDAVKE</sequence>
<proteinExistence type="predicted"/>
<dbReference type="AlphaFoldDB" id="A0A1E1W5W1"/>